<feature type="domain" description="SpaA-like prealbumin fold" evidence="4">
    <location>
        <begin position="120"/>
        <end position="186"/>
    </location>
</feature>
<feature type="region of interest" description="Disordered" evidence="1">
    <location>
        <begin position="195"/>
        <end position="232"/>
    </location>
</feature>
<feature type="signal peptide" evidence="3">
    <location>
        <begin position="1"/>
        <end position="23"/>
    </location>
</feature>
<reference evidence="5" key="2">
    <citation type="journal article" date="2021" name="PeerJ">
        <title>Extensive microbial diversity within the chicken gut microbiome revealed by metagenomics and culture.</title>
        <authorList>
            <person name="Gilroy R."/>
            <person name="Ravi A."/>
            <person name="Getino M."/>
            <person name="Pursley I."/>
            <person name="Horton D.L."/>
            <person name="Alikhan N.F."/>
            <person name="Baker D."/>
            <person name="Gharbi K."/>
            <person name="Hall N."/>
            <person name="Watson M."/>
            <person name="Adriaenssens E.M."/>
            <person name="Foster-Nyarko E."/>
            <person name="Jarju S."/>
            <person name="Secka A."/>
            <person name="Antonio M."/>
            <person name="Oren A."/>
            <person name="Chaudhuri R.R."/>
            <person name="La Ragione R."/>
            <person name="Hildebrand F."/>
            <person name="Pallen M.J."/>
        </authorList>
    </citation>
    <scope>NUCLEOTIDE SEQUENCE</scope>
    <source>
        <strain evidence="5">CHK197-8231</strain>
    </source>
</reference>
<dbReference type="InterPro" id="IPR013783">
    <property type="entry name" value="Ig-like_fold"/>
</dbReference>
<feature type="chain" id="PRO_5038372627" description="SpaA-like prealbumin fold domain-containing protein" evidence="3">
    <location>
        <begin position="24"/>
        <end position="265"/>
    </location>
</feature>
<keyword evidence="2" id="KW-1133">Transmembrane helix</keyword>
<accession>A0A9D1HUP3</accession>
<evidence type="ECO:0000256" key="3">
    <source>
        <dbReference type="SAM" id="SignalP"/>
    </source>
</evidence>
<organism evidence="5 6">
    <name type="scientific">Candidatus Fimihabitans intestinipullorum</name>
    <dbReference type="NCBI Taxonomy" id="2840820"/>
    <lineage>
        <taxon>Bacteria</taxon>
        <taxon>Bacillati</taxon>
        <taxon>Mycoplasmatota</taxon>
        <taxon>Mycoplasmatota incertae sedis</taxon>
        <taxon>Candidatus Fimihabitans</taxon>
    </lineage>
</organism>
<dbReference type="AlphaFoldDB" id="A0A9D1HUP3"/>
<dbReference type="Proteomes" id="UP000824087">
    <property type="component" value="Unassembled WGS sequence"/>
</dbReference>
<dbReference type="InterPro" id="IPR041033">
    <property type="entry name" value="SpaA_PFL_dom_1"/>
</dbReference>
<keyword evidence="3" id="KW-0732">Signal</keyword>
<evidence type="ECO:0000256" key="1">
    <source>
        <dbReference type="SAM" id="MobiDB-lite"/>
    </source>
</evidence>
<keyword evidence="2" id="KW-0472">Membrane</keyword>
<feature type="transmembrane region" description="Helical" evidence="2">
    <location>
        <begin position="241"/>
        <end position="259"/>
    </location>
</feature>
<protein>
    <recommendedName>
        <fullName evidence="4">SpaA-like prealbumin fold domain-containing protein</fullName>
    </recommendedName>
</protein>
<sequence>MKKIALLLIPFAVFFIGMHGAKAAEYKIIVRNEEYETDETVGGSVFKLENESGTFSQTWTSTGEKTFTVTEPGKYTLTELKPADGYIPVPSQTLEVPGDLGNTVNFLTAHDYTKSEFIIKDKNGVPIVGTEFAIYDSEGHEWARWTQTTEKHTVVKLPYGEFTLKVLSIPEGYAYPPDTVFEIDEKCIDPKEIVVVPPEEPTPTPTPTPGEPTPTPGEPTPTPEEPEKITDVPNTSSAQSMILYGIGAVITLCGAGMIYKHAKQN</sequence>
<evidence type="ECO:0000256" key="2">
    <source>
        <dbReference type="SAM" id="Phobius"/>
    </source>
</evidence>
<evidence type="ECO:0000259" key="4">
    <source>
        <dbReference type="Pfam" id="PF17802"/>
    </source>
</evidence>
<evidence type="ECO:0000313" key="6">
    <source>
        <dbReference type="Proteomes" id="UP000824087"/>
    </source>
</evidence>
<proteinExistence type="predicted"/>
<gene>
    <name evidence="5" type="ORF">IAD49_04790</name>
</gene>
<comment type="caution">
    <text evidence="5">The sequence shown here is derived from an EMBL/GenBank/DDBJ whole genome shotgun (WGS) entry which is preliminary data.</text>
</comment>
<evidence type="ECO:0000313" key="5">
    <source>
        <dbReference type="EMBL" id="HIU22879.1"/>
    </source>
</evidence>
<reference evidence="5" key="1">
    <citation type="submission" date="2020-10" db="EMBL/GenBank/DDBJ databases">
        <authorList>
            <person name="Gilroy R."/>
        </authorList>
    </citation>
    <scope>NUCLEOTIDE SEQUENCE</scope>
    <source>
        <strain evidence="5">CHK197-8231</strain>
    </source>
</reference>
<feature type="domain" description="SpaA-like prealbumin fold" evidence="4">
    <location>
        <begin position="33"/>
        <end position="96"/>
    </location>
</feature>
<dbReference type="Pfam" id="PF17802">
    <property type="entry name" value="SpaA"/>
    <property type="match status" value="2"/>
</dbReference>
<keyword evidence="2" id="KW-0812">Transmembrane</keyword>
<feature type="compositionally biased region" description="Pro residues" evidence="1">
    <location>
        <begin position="198"/>
        <end position="223"/>
    </location>
</feature>
<name>A0A9D1HUP3_9BACT</name>
<dbReference type="Gene3D" id="2.60.40.10">
    <property type="entry name" value="Immunoglobulins"/>
    <property type="match status" value="2"/>
</dbReference>
<dbReference type="EMBL" id="DVML01000025">
    <property type="protein sequence ID" value="HIU22879.1"/>
    <property type="molecule type" value="Genomic_DNA"/>
</dbReference>